<proteinExistence type="predicted"/>
<keyword evidence="2" id="KW-1185">Reference proteome</keyword>
<evidence type="ECO:0000313" key="2">
    <source>
        <dbReference type="Proteomes" id="UP001151760"/>
    </source>
</evidence>
<comment type="caution">
    <text evidence="1">The sequence shown here is derived from an EMBL/GenBank/DDBJ whole genome shotgun (WGS) entry which is preliminary data.</text>
</comment>
<dbReference type="EMBL" id="BQNB010016865">
    <property type="protein sequence ID" value="GJT56666.1"/>
    <property type="molecule type" value="Genomic_DNA"/>
</dbReference>
<sequence>MLYRARWLEILVLLFNESNRMNIMRMRDEIASVTIPMAIDLMYPQDSEGQNVITLSSYCRENLSRRSVPYLIESSYLSTPADINSSVRSSISDYVRPLDEIDVAPSLPRMNPGV</sequence>
<protein>
    <submittedName>
        <fullName evidence="1">Uncharacterized protein</fullName>
    </submittedName>
</protein>
<evidence type="ECO:0000313" key="1">
    <source>
        <dbReference type="EMBL" id="GJT56666.1"/>
    </source>
</evidence>
<reference evidence="1" key="1">
    <citation type="journal article" date="2022" name="Int. J. Mol. Sci.">
        <title>Draft Genome of Tanacetum Coccineum: Genomic Comparison of Closely Related Tanacetum-Family Plants.</title>
        <authorList>
            <person name="Yamashiro T."/>
            <person name="Shiraishi A."/>
            <person name="Nakayama K."/>
            <person name="Satake H."/>
        </authorList>
    </citation>
    <scope>NUCLEOTIDE SEQUENCE</scope>
</reference>
<accession>A0ABQ5F002</accession>
<gene>
    <name evidence="1" type="ORF">Tco_0991720</name>
</gene>
<name>A0ABQ5F002_9ASTR</name>
<organism evidence="1 2">
    <name type="scientific">Tanacetum coccineum</name>
    <dbReference type="NCBI Taxonomy" id="301880"/>
    <lineage>
        <taxon>Eukaryota</taxon>
        <taxon>Viridiplantae</taxon>
        <taxon>Streptophyta</taxon>
        <taxon>Embryophyta</taxon>
        <taxon>Tracheophyta</taxon>
        <taxon>Spermatophyta</taxon>
        <taxon>Magnoliopsida</taxon>
        <taxon>eudicotyledons</taxon>
        <taxon>Gunneridae</taxon>
        <taxon>Pentapetalae</taxon>
        <taxon>asterids</taxon>
        <taxon>campanulids</taxon>
        <taxon>Asterales</taxon>
        <taxon>Asteraceae</taxon>
        <taxon>Asteroideae</taxon>
        <taxon>Anthemideae</taxon>
        <taxon>Anthemidinae</taxon>
        <taxon>Tanacetum</taxon>
    </lineage>
</organism>
<dbReference type="Proteomes" id="UP001151760">
    <property type="component" value="Unassembled WGS sequence"/>
</dbReference>
<reference evidence="1" key="2">
    <citation type="submission" date="2022-01" db="EMBL/GenBank/DDBJ databases">
        <authorList>
            <person name="Yamashiro T."/>
            <person name="Shiraishi A."/>
            <person name="Satake H."/>
            <person name="Nakayama K."/>
        </authorList>
    </citation>
    <scope>NUCLEOTIDE SEQUENCE</scope>
</reference>